<dbReference type="PANTHER" id="PTHR14969:SF13">
    <property type="entry name" value="AT30094P"/>
    <property type="match status" value="1"/>
</dbReference>
<dbReference type="STRING" id="1802505.A3D01_06185"/>
<dbReference type="SUPFAM" id="SSF48317">
    <property type="entry name" value="Acid phosphatase/Vanadium-dependent haloperoxidase"/>
    <property type="match status" value="1"/>
</dbReference>
<dbReference type="InterPro" id="IPR000326">
    <property type="entry name" value="PAP2/HPO"/>
</dbReference>
<accession>A0A1F7Z844</accession>
<dbReference type="AlphaFoldDB" id="A0A1F7Z844"/>
<dbReference type="Proteomes" id="UP000177169">
    <property type="component" value="Unassembled WGS sequence"/>
</dbReference>
<reference evidence="3 4" key="1">
    <citation type="journal article" date="2016" name="Nat. Commun.">
        <title>Thousands of microbial genomes shed light on interconnected biogeochemical processes in an aquifer system.</title>
        <authorList>
            <person name="Anantharaman K."/>
            <person name="Brown C.T."/>
            <person name="Hug L.A."/>
            <person name="Sharon I."/>
            <person name="Castelle C.J."/>
            <person name="Probst A.J."/>
            <person name="Thomas B.C."/>
            <person name="Singh A."/>
            <person name="Wilkins M.J."/>
            <person name="Karaoz U."/>
            <person name="Brodie E.L."/>
            <person name="Williams K.H."/>
            <person name="Hubbard S.S."/>
            <person name="Banfield J.F."/>
        </authorList>
    </citation>
    <scope>NUCLEOTIDE SEQUENCE [LARGE SCALE GENOMIC DNA]</scope>
</reference>
<evidence type="ECO:0000313" key="3">
    <source>
        <dbReference type="EMBL" id="OGM34925.1"/>
    </source>
</evidence>
<keyword evidence="1" id="KW-0472">Membrane</keyword>
<dbReference type="PANTHER" id="PTHR14969">
    <property type="entry name" value="SPHINGOSINE-1-PHOSPHATE PHOSPHOHYDROLASE"/>
    <property type="match status" value="1"/>
</dbReference>
<evidence type="ECO:0000313" key="4">
    <source>
        <dbReference type="Proteomes" id="UP000177169"/>
    </source>
</evidence>
<name>A0A1F7Z844_9BACT</name>
<dbReference type="SMART" id="SM00014">
    <property type="entry name" value="acidPPc"/>
    <property type="match status" value="1"/>
</dbReference>
<protein>
    <recommendedName>
        <fullName evidence="2">Phosphatidic acid phosphatase type 2/haloperoxidase domain-containing protein</fullName>
    </recommendedName>
</protein>
<feature type="domain" description="Phosphatidic acid phosphatase type 2/haloperoxidase" evidence="2">
    <location>
        <begin position="43"/>
        <end position="152"/>
    </location>
</feature>
<keyword evidence="1" id="KW-1133">Transmembrane helix</keyword>
<dbReference type="InterPro" id="IPR036938">
    <property type="entry name" value="PAP2/HPO_sf"/>
</dbReference>
<feature type="transmembrane region" description="Helical" evidence="1">
    <location>
        <begin position="43"/>
        <end position="61"/>
    </location>
</feature>
<feature type="transmembrane region" description="Helical" evidence="1">
    <location>
        <begin position="12"/>
        <end position="34"/>
    </location>
</feature>
<dbReference type="Pfam" id="PF01569">
    <property type="entry name" value="PAP2"/>
    <property type="match status" value="1"/>
</dbReference>
<feature type="transmembrane region" description="Helical" evidence="1">
    <location>
        <begin position="111"/>
        <end position="128"/>
    </location>
</feature>
<proteinExistence type="predicted"/>
<feature type="transmembrane region" description="Helical" evidence="1">
    <location>
        <begin position="81"/>
        <end position="104"/>
    </location>
</feature>
<gene>
    <name evidence="3" type="ORF">A3D01_06185</name>
</gene>
<comment type="caution">
    <text evidence="3">The sequence shown here is derived from an EMBL/GenBank/DDBJ whole genome shotgun (WGS) entry which is preliminary data.</text>
</comment>
<dbReference type="EMBL" id="MGGR01000001">
    <property type="protein sequence ID" value="OGM34925.1"/>
    <property type="molecule type" value="Genomic_DNA"/>
</dbReference>
<feature type="transmembrane region" description="Helical" evidence="1">
    <location>
        <begin position="134"/>
        <end position="151"/>
    </location>
</feature>
<organism evidence="3 4">
    <name type="scientific">Candidatus Woesebacteria bacterium RIFCSPHIGHO2_02_FULL_39_13</name>
    <dbReference type="NCBI Taxonomy" id="1802505"/>
    <lineage>
        <taxon>Bacteria</taxon>
        <taxon>Candidatus Woeseibacteriota</taxon>
    </lineage>
</organism>
<evidence type="ECO:0000256" key="1">
    <source>
        <dbReference type="SAM" id="Phobius"/>
    </source>
</evidence>
<evidence type="ECO:0000259" key="2">
    <source>
        <dbReference type="SMART" id="SM00014"/>
    </source>
</evidence>
<keyword evidence="1" id="KW-0812">Transmembrane</keyword>
<dbReference type="Gene3D" id="1.20.144.10">
    <property type="entry name" value="Phosphatidic acid phosphatase type 2/haloperoxidase"/>
    <property type="match status" value="1"/>
</dbReference>
<sequence>MNPNILSSESSIFITFLASFLIWFMFGGLVFLWIIDGRIKKELVLHALLATLVSWVAAQMFKGLLPVTRPFELNGLIPLTITIPASNSFPSTHSAVAFAGAASIWLHNKKLGQKFIILAVFVALGRVLSNVHSVLDVLAGGLLGVVSAYIIEKLHLYNLLD</sequence>